<evidence type="ECO:0000256" key="3">
    <source>
        <dbReference type="SAM" id="MobiDB-lite"/>
    </source>
</evidence>
<evidence type="ECO:0000313" key="5">
    <source>
        <dbReference type="Proteomes" id="UP000290288"/>
    </source>
</evidence>
<dbReference type="OrthoDB" id="3266428at2759"/>
<keyword evidence="2" id="KW-0233">DNA recombination</keyword>
<keyword evidence="1" id="KW-0238">DNA-binding</keyword>
<dbReference type="Gene3D" id="1.10.443.10">
    <property type="entry name" value="Intergrase catalytic core"/>
    <property type="match status" value="1"/>
</dbReference>
<dbReference type="Gene3D" id="1.10.150.130">
    <property type="match status" value="1"/>
</dbReference>
<evidence type="ECO:0000256" key="2">
    <source>
        <dbReference type="ARBA" id="ARBA00023172"/>
    </source>
</evidence>
<dbReference type="InterPro" id="IPR013762">
    <property type="entry name" value="Integrase-like_cat_sf"/>
</dbReference>
<dbReference type="EMBL" id="SDEE01000514">
    <property type="protein sequence ID" value="RXW15754.1"/>
    <property type="molecule type" value="Genomic_DNA"/>
</dbReference>
<evidence type="ECO:0000313" key="4">
    <source>
        <dbReference type="EMBL" id="RXW15754.1"/>
    </source>
</evidence>
<reference evidence="4 5" key="1">
    <citation type="submission" date="2019-01" db="EMBL/GenBank/DDBJ databases">
        <title>Draft genome sequence of Psathyrella aberdarensis IHI B618.</title>
        <authorList>
            <person name="Buettner E."/>
            <person name="Kellner H."/>
        </authorList>
    </citation>
    <scope>NUCLEOTIDE SEQUENCE [LARGE SCALE GENOMIC DNA]</scope>
    <source>
        <strain evidence="4 5">IHI B618</strain>
    </source>
</reference>
<dbReference type="Proteomes" id="UP000290288">
    <property type="component" value="Unassembled WGS sequence"/>
</dbReference>
<feature type="compositionally biased region" description="Basic residues" evidence="3">
    <location>
        <begin position="133"/>
        <end position="155"/>
    </location>
</feature>
<dbReference type="STRING" id="2316362.A0A4Q2DB30"/>
<sequence length="1347" mass="150285">MADDAPVPAWSDIILPAYDIHDETSVQAYNQAITRRIELGDPSTYPVLKFIPSRSPSVKPPTHEEMRDGFDLMSPNSKKTFLQQVFKDKPVHISEDEDMDEIQDFSSDAEHREEIDSDSRDSEGGKKKISAEKKRKLSAKKKKSKAKAKGKKRSKTGSSGTESSDSDSPVVKSSSFQLNLSSKDEVDFDPAKHQALSIPSSVLNLIRCRRPVPLTLLTPSALELLNSPSAPLTYASPIDDRGTISKEKVLIPNVDKFPKEEYMNQTEWTAGYLNWLSLLEQHGDPKLVQRFRTLHYEQLLKERHFSEMFPALLHHDICETTGTRNAAKRKRRQANKRMRASIEKEDSSLDLPDSPSVKPGISEVAPTRVTTPIIRLTDAPFAGIAPTLPVLAGVPSSNEPKLVSDSSSSHGLPPMLSVPKIFSLSHDLKDSLFRVDSDSFLAPSDPFIRTFADSRSFYDHFINNSASILAHLTPTVVHSITSRASKFSPFNSNKAATHDIIDFTNSLAFDISLVQPGRFFYTGSQLCQPSPYDNQEVYSRINTPYSHEAFDIFLSKSLLSSHYPDLPFKIQHGFSIGDLPSPSTSYTPNNLRSADPHNDIIDAYIEEELRLGRFSGPFTQSELESIIGPFRSSPLQIVTKISSPDQPPKHRVCINLSFQGELGFSINDLIDSDSFPTRWGTPDECALIIALAPPGAQACTLDIEGAYRTIPLRPESKRFLVIKHKGLFYPNHDVPFGLKNASGLQGEVADSAVDIWHAQGIGPIIKWVDDYSSFRFPIPRGVFEGMSNGVSYRYAYDYDFMKNLIAPLGFPWHTSKGSPFADSFTYHGFEWDIPSKTVSIPESKRTKIISKITPFVIPSNRHNKHDVLSLLGTLYHASYAIRHGRAYLNNIIAWIRHFPQSSKRQEAFTLHHPPCSVVADTEWWISTLSSPFSRSVALRPNSSDFDIWVDASTSWGVGILIEGRWDAWKLAHPEVVESTPSFNISSLEGIAVEMALLALIPRALSNVDVIIRSDNQGVIGSFNKGWSNNKYFCDKNNVPEEFRMPASENLLATFVSSHAGSVSDSTVNNWLAGLHFWHNIHGAPWHGGDMLTQTRKGIKKMVPISSRRAKRPPVTVEHMSILHKGLDLTNCADIAVWAIASISFWSCCRLGELTIPSPSTFDPKKHVLRNTEIQWSQTGGSSRHAANRFVSVRIPWSKTTGFSGADISITARPDDPLCPLLALERHLQANAQLPPHAPLFSYTDNIGSLQILPKKIFLKRCNEIWTEAGMPEMPGHSFRIGGATHLLLLGTPPEVVAMQGRWRSNAFLEYWRQIESILPIFLTAHNSGDTIQSISTKMKTYKKHCKK</sequence>
<dbReference type="InterPro" id="IPR052055">
    <property type="entry name" value="Hepadnavirus_pol/RT"/>
</dbReference>
<proteinExistence type="predicted"/>
<keyword evidence="5" id="KW-1185">Reference proteome</keyword>
<dbReference type="GO" id="GO:0003677">
    <property type="term" value="F:DNA binding"/>
    <property type="evidence" value="ECO:0007669"/>
    <property type="project" value="UniProtKB-KW"/>
</dbReference>
<dbReference type="GO" id="GO:0015074">
    <property type="term" value="P:DNA integration"/>
    <property type="evidence" value="ECO:0007669"/>
    <property type="project" value="InterPro"/>
</dbReference>
<gene>
    <name evidence="4" type="ORF">EST38_g10100</name>
</gene>
<dbReference type="InterPro" id="IPR043502">
    <property type="entry name" value="DNA/RNA_pol_sf"/>
</dbReference>
<evidence type="ECO:0000256" key="1">
    <source>
        <dbReference type="ARBA" id="ARBA00023125"/>
    </source>
</evidence>
<dbReference type="GO" id="GO:0006310">
    <property type="term" value="P:DNA recombination"/>
    <property type="evidence" value="ECO:0007669"/>
    <property type="project" value="UniProtKB-KW"/>
</dbReference>
<name>A0A4Q2DB30_9AGAR</name>
<accession>A0A4Q2DB30</accession>
<comment type="caution">
    <text evidence="4">The sequence shown here is derived from an EMBL/GenBank/DDBJ whole genome shotgun (WGS) entry which is preliminary data.</text>
</comment>
<feature type="region of interest" description="Disordered" evidence="3">
    <location>
        <begin position="105"/>
        <end position="176"/>
    </location>
</feature>
<feature type="compositionally biased region" description="Low complexity" evidence="3">
    <location>
        <begin position="156"/>
        <end position="175"/>
    </location>
</feature>
<feature type="compositionally biased region" description="Basic and acidic residues" evidence="3">
    <location>
        <begin position="61"/>
        <end position="70"/>
    </location>
</feature>
<organism evidence="4 5">
    <name type="scientific">Candolleomyces aberdarensis</name>
    <dbReference type="NCBI Taxonomy" id="2316362"/>
    <lineage>
        <taxon>Eukaryota</taxon>
        <taxon>Fungi</taxon>
        <taxon>Dikarya</taxon>
        <taxon>Basidiomycota</taxon>
        <taxon>Agaricomycotina</taxon>
        <taxon>Agaricomycetes</taxon>
        <taxon>Agaricomycetidae</taxon>
        <taxon>Agaricales</taxon>
        <taxon>Agaricineae</taxon>
        <taxon>Psathyrellaceae</taxon>
        <taxon>Candolleomyces</taxon>
    </lineage>
</organism>
<feature type="compositionally biased region" description="Basic residues" evidence="3">
    <location>
        <begin position="326"/>
        <end position="339"/>
    </location>
</feature>
<dbReference type="PANTHER" id="PTHR33050:SF7">
    <property type="entry name" value="RIBONUCLEASE H"/>
    <property type="match status" value="1"/>
</dbReference>
<dbReference type="SUPFAM" id="SSF56349">
    <property type="entry name" value="DNA breaking-rejoining enzymes"/>
    <property type="match status" value="1"/>
</dbReference>
<dbReference type="PANTHER" id="PTHR33050">
    <property type="entry name" value="REVERSE TRANSCRIPTASE DOMAIN-CONTAINING PROTEIN"/>
    <property type="match status" value="1"/>
</dbReference>
<protein>
    <recommendedName>
        <fullName evidence="6">DNA breaking-rejoining enzyme</fullName>
    </recommendedName>
</protein>
<dbReference type="InterPro" id="IPR010998">
    <property type="entry name" value="Integrase_recombinase_N"/>
</dbReference>
<feature type="compositionally biased region" description="Basic and acidic residues" evidence="3">
    <location>
        <begin position="108"/>
        <end position="132"/>
    </location>
</feature>
<dbReference type="SUPFAM" id="SSF56672">
    <property type="entry name" value="DNA/RNA polymerases"/>
    <property type="match status" value="1"/>
</dbReference>
<dbReference type="InterPro" id="IPR011010">
    <property type="entry name" value="DNA_brk_join_enz"/>
</dbReference>
<feature type="region of interest" description="Disordered" evidence="3">
    <location>
        <begin position="323"/>
        <end position="362"/>
    </location>
</feature>
<feature type="region of interest" description="Disordered" evidence="3">
    <location>
        <begin position="52"/>
        <end position="75"/>
    </location>
</feature>
<evidence type="ECO:0008006" key="6">
    <source>
        <dbReference type="Google" id="ProtNLM"/>
    </source>
</evidence>